<keyword evidence="3" id="KW-1185">Reference proteome</keyword>
<name>A0A8H5BL34_9AGAR</name>
<comment type="caution">
    <text evidence="2">The sequence shown here is derived from an EMBL/GenBank/DDBJ whole genome shotgun (WGS) entry which is preliminary data.</text>
</comment>
<feature type="region of interest" description="Disordered" evidence="1">
    <location>
        <begin position="52"/>
        <end position="85"/>
    </location>
</feature>
<feature type="compositionally biased region" description="Low complexity" evidence="1">
    <location>
        <begin position="69"/>
        <end position="78"/>
    </location>
</feature>
<evidence type="ECO:0000256" key="1">
    <source>
        <dbReference type="SAM" id="MobiDB-lite"/>
    </source>
</evidence>
<proteinExistence type="predicted"/>
<dbReference type="EMBL" id="JAACJJ010000015">
    <property type="protein sequence ID" value="KAF5325307.1"/>
    <property type="molecule type" value="Genomic_DNA"/>
</dbReference>
<organism evidence="2 3">
    <name type="scientific">Psilocybe cf. subviscida</name>
    <dbReference type="NCBI Taxonomy" id="2480587"/>
    <lineage>
        <taxon>Eukaryota</taxon>
        <taxon>Fungi</taxon>
        <taxon>Dikarya</taxon>
        <taxon>Basidiomycota</taxon>
        <taxon>Agaricomycotina</taxon>
        <taxon>Agaricomycetes</taxon>
        <taxon>Agaricomycetidae</taxon>
        <taxon>Agaricales</taxon>
        <taxon>Agaricineae</taxon>
        <taxon>Strophariaceae</taxon>
        <taxon>Psilocybe</taxon>
    </lineage>
</organism>
<evidence type="ECO:0000313" key="3">
    <source>
        <dbReference type="Proteomes" id="UP000567179"/>
    </source>
</evidence>
<protein>
    <submittedName>
        <fullName evidence="2">Uncharacterized protein</fullName>
    </submittedName>
</protein>
<evidence type="ECO:0000313" key="2">
    <source>
        <dbReference type="EMBL" id="KAF5325307.1"/>
    </source>
</evidence>
<accession>A0A8H5BL34</accession>
<reference evidence="2 3" key="1">
    <citation type="journal article" date="2020" name="ISME J.">
        <title>Uncovering the hidden diversity of litter-decomposition mechanisms in mushroom-forming fungi.</title>
        <authorList>
            <person name="Floudas D."/>
            <person name="Bentzer J."/>
            <person name="Ahren D."/>
            <person name="Johansson T."/>
            <person name="Persson P."/>
            <person name="Tunlid A."/>
        </authorList>
    </citation>
    <scope>NUCLEOTIDE SEQUENCE [LARGE SCALE GENOMIC DNA]</scope>
    <source>
        <strain evidence="2 3">CBS 101986</strain>
    </source>
</reference>
<gene>
    <name evidence="2" type="ORF">D9619_009824</name>
</gene>
<dbReference type="AlphaFoldDB" id="A0A8H5BL34"/>
<sequence>MAVQNISVVRPTFEYQPPAPSPQHRTKLECISVAIYSESSCGDAATDRSPFLAHASTVGPSSQDPPQPSNSSVSDSVPAQQSQNIHNTNLFAPHFRSYAGARVAYSSYCSVLAPSISPYEDSGHS</sequence>
<dbReference type="Proteomes" id="UP000567179">
    <property type="component" value="Unassembled WGS sequence"/>
</dbReference>